<dbReference type="RefSeq" id="WP_105355216.1">
    <property type="nucleotide sequence ID" value="NZ_PUIA01000042.1"/>
</dbReference>
<dbReference type="OrthoDB" id="9974905at2"/>
<gene>
    <name evidence="1" type="ORF">C5Y96_15785</name>
</gene>
<organism evidence="1 2">
    <name type="scientific">Blastopirellula marina</name>
    <dbReference type="NCBI Taxonomy" id="124"/>
    <lineage>
        <taxon>Bacteria</taxon>
        <taxon>Pseudomonadati</taxon>
        <taxon>Planctomycetota</taxon>
        <taxon>Planctomycetia</taxon>
        <taxon>Pirellulales</taxon>
        <taxon>Pirellulaceae</taxon>
        <taxon>Blastopirellula</taxon>
    </lineage>
</organism>
<proteinExistence type="predicted"/>
<evidence type="ECO:0000313" key="1">
    <source>
        <dbReference type="EMBL" id="PQO29207.1"/>
    </source>
</evidence>
<accession>A0A2S8FAN6</accession>
<evidence type="ECO:0000313" key="2">
    <source>
        <dbReference type="Proteomes" id="UP000240009"/>
    </source>
</evidence>
<reference evidence="1 2" key="1">
    <citation type="submission" date="2018-02" db="EMBL/GenBank/DDBJ databases">
        <title>Comparative genomes isolates from brazilian mangrove.</title>
        <authorList>
            <person name="Araujo J.E."/>
            <person name="Taketani R.G."/>
            <person name="Silva M.C.P."/>
            <person name="Loureco M.V."/>
            <person name="Andreote F.D."/>
        </authorList>
    </citation>
    <scope>NUCLEOTIDE SEQUENCE [LARGE SCALE GENOMIC DNA]</scope>
    <source>
        <strain evidence="1 2">HEX-2 MGV</strain>
    </source>
</reference>
<sequence length="289" mass="33375">MKLVQATCACGFQTHKARSGYHYHQWWFPVFSSTKSQLSDIELSLPEEDRDRLSQFDHQAYLDLPDRSIESKQKMREDCEEHRRSVHEAFVNSQLEEFREAYANSDESTFNPLCGDALMCPVCRKRSLILRQVEVLAFCHPDCGHEYRWEDSEEKGCPRCDYRPHRFKIVTSGKKSKTASTKGYCDCASTCELDSHVDGFCPKCGKLPVSYEVDGVSRCGMHHETMLPYRMPTNIFFVEPLARWVQGQFPNAKIYGDAAAQEESIQGRFCPSCEADHQRWLRANVEDYP</sequence>
<dbReference type="Proteomes" id="UP000240009">
    <property type="component" value="Unassembled WGS sequence"/>
</dbReference>
<dbReference type="AlphaFoldDB" id="A0A2S8FAN6"/>
<dbReference type="EMBL" id="PUIA01000042">
    <property type="protein sequence ID" value="PQO29207.1"/>
    <property type="molecule type" value="Genomic_DNA"/>
</dbReference>
<name>A0A2S8FAN6_9BACT</name>
<protein>
    <submittedName>
        <fullName evidence="1">Uncharacterized protein</fullName>
    </submittedName>
</protein>
<comment type="caution">
    <text evidence="1">The sequence shown here is derived from an EMBL/GenBank/DDBJ whole genome shotgun (WGS) entry which is preliminary data.</text>
</comment>